<keyword evidence="2" id="KW-1185">Reference proteome</keyword>
<dbReference type="STRING" id="1637975.AN957_19095"/>
<dbReference type="Proteomes" id="UP000050996">
    <property type="component" value="Unassembled WGS sequence"/>
</dbReference>
<comment type="caution">
    <text evidence="1">The sequence shown here is derived from an EMBL/GenBank/DDBJ whole genome shotgun (WGS) entry which is preliminary data.</text>
</comment>
<gene>
    <name evidence="1" type="ORF">AN957_19095</name>
</gene>
<reference evidence="1 2" key="1">
    <citation type="submission" date="2015-09" db="EMBL/GenBank/DDBJ databases">
        <title>Genome sequencing project for genomic taxonomy and phylogenomics of Bacillus-like bacteria.</title>
        <authorList>
            <person name="Liu B."/>
            <person name="Wang J."/>
            <person name="Zhu Y."/>
            <person name="Liu G."/>
            <person name="Chen Q."/>
            <person name="Chen Z."/>
            <person name="Lan J."/>
            <person name="Che J."/>
            <person name="Ge C."/>
            <person name="Shi H."/>
            <person name="Pan Z."/>
            <person name="Liu X."/>
        </authorList>
    </citation>
    <scope>NUCLEOTIDE SEQUENCE [LARGE SCALE GENOMIC DNA]</scope>
    <source>
        <strain evidence="1 2">FJAT-18043</strain>
    </source>
</reference>
<dbReference type="PATRIC" id="fig|1637975.4.peg.3779"/>
<accession>A0A0Q3VJ13</accession>
<dbReference type="EMBL" id="LJIX01000006">
    <property type="protein sequence ID" value="KQL20483.1"/>
    <property type="molecule type" value="Genomic_DNA"/>
</dbReference>
<organism evidence="1 2">
    <name type="scientific">Cytobacillus solani</name>
    <dbReference type="NCBI Taxonomy" id="1637975"/>
    <lineage>
        <taxon>Bacteria</taxon>
        <taxon>Bacillati</taxon>
        <taxon>Bacillota</taxon>
        <taxon>Bacilli</taxon>
        <taxon>Bacillales</taxon>
        <taxon>Bacillaceae</taxon>
        <taxon>Cytobacillus</taxon>
    </lineage>
</organism>
<name>A0A0Q3VJ13_9BACI</name>
<sequence>MNYENVPRSTKYEEIAIKIGQLVDEKNQSYGDAFNKSDEFLKLLYPNGVKPDQYSDMLAIVRIFDKLMRIATNKGAFEENPWRDIAGYGVLKSEG</sequence>
<evidence type="ECO:0000313" key="1">
    <source>
        <dbReference type="EMBL" id="KQL20483.1"/>
    </source>
</evidence>
<dbReference type="AlphaFoldDB" id="A0A0Q3VJ13"/>
<protein>
    <submittedName>
        <fullName evidence="1">Uncharacterized protein</fullName>
    </submittedName>
</protein>
<proteinExistence type="predicted"/>
<evidence type="ECO:0000313" key="2">
    <source>
        <dbReference type="Proteomes" id="UP000050996"/>
    </source>
</evidence>